<organism evidence="3 4">
    <name type="scientific">Streptomyces polygonati</name>
    <dbReference type="NCBI Taxonomy" id="1617087"/>
    <lineage>
        <taxon>Bacteria</taxon>
        <taxon>Bacillati</taxon>
        <taxon>Actinomycetota</taxon>
        <taxon>Actinomycetes</taxon>
        <taxon>Kitasatosporales</taxon>
        <taxon>Streptomycetaceae</taxon>
        <taxon>Streptomyces</taxon>
    </lineage>
</organism>
<sequence>MPLHGEYEPSPRPDVREQVARYEATDGAEGRLFLGRPVVILTTISAKSGRLRKNPVIRIEDNGRYAAVSSDGGASRNPAWYHNVSANPEVQLQDGPRKWDMRARELRGGEKAEWWQRAISVYPEYSTYQKNVDREIPVFVLEPLAS</sequence>
<evidence type="ECO:0000256" key="1">
    <source>
        <dbReference type="ARBA" id="ARBA00008710"/>
    </source>
</evidence>
<keyword evidence="4" id="KW-1185">Reference proteome</keyword>
<reference evidence="4" key="1">
    <citation type="journal article" date="2019" name="Int. J. Syst. Evol. Microbiol.">
        <title>The Global Catalogue of Microorganisms (GCM) 10K type strain sequencing project: providing services to taxonomists for standard genome sequencing and annotation.</title>
        <authorList>
            <consortium name="The Broad Institute Genomics Platform"/>
            <consortium name="The Broad Institute Genome Sequencing Center for Infectious Disease"/>
            <person name="Wu L."/>
            <person name="Ma J."/>
        </authorList>
    </citation>
    <scope>NUCLEOTIDE SEQUENCE [LARGE SCALE GENOMIC DNA]</scope>
    <source>
        <strain evidence="4">CGMCC 4.7237</strain>
    </source>
</reference>
<comment type="similarity">
    <text evidence="1">Belongs to the F420H(2)-dependent quinone reductase family.</text>
</comment>
<accession>A0ABV8HS18</accession>
<dbReference type="PANTHER" id="PTHR39428">
    <property type="entry name" value="F420H(2)-DEPENDENT QUINONE REDUCTASE RV1261C"/>
    <property type="match status" value="1"/>
</dbReference>
<proteinExistence type="inferred from homology"/>
<dbReference type="Pfam" id="PF04075">
    <property type="entry name" value="F420H2_quin_red"/>
    <property type="match status" value="1"/>
</dbReference>
<evidence type="ECO:0000256" key="2">
    <source>
        <dbReference type="ARBA" id="ARBA00049106"/>
    </source>
</evidence>
<comment type="caution">
    <text evidence="3">The sequence shown here is derived from an EMBL/GenBank/DDBJ whole genome shotgun (WGS) entry which is preliminary data.</text>
</comment>
<dbReference type="Proteomes" id="UP001595765">
    <property type="component" value="Unassembled WGS sequence"/>
</dbReference>
<dbReference type="PANTHER" id="PTHR39428:SF3">
    <property type="entry name" value="DEAZAFLAVIN-DEPENDENT NITROREDUCTASE"/>
    <property type="match status" value="1"/>
</dbReference>
<gene>
    <name evidence="3" type="ORF">ACFO3J_25865</name>
</gene>
<evidence type="ECO:0000313" key="3">
    <source>
        <dbReference type="EMBL" id="MFC4034868.1"/>
    </source>
</evidence>
<comment type="catalytic activity">
    <reaction evidence="2">
        <text>oxidized coenzyme F420-(gamma-L-Glu)(n) + a quinol + H(+) = reduced coenzyme F420-(gamma-L-Glu)(n) + a quinone</text>
        <dbReference type="Rhea" id="RHEA:39663"/>
        <dbReference type="Rhea" id="RHEA-COMP:12939"/>
        <dbReference type="Rhea" id="RHEA-COMP:14378"/>
        <dbReference type="ChEBI" id="CHEBI:15378"/>
        <dbReference type="ChEBI" id="CHEBI:24646"/>
        <dbReference type="ChEBI" id="CHEBI:132124"/>
        <dbReference type="ChEBI" id="CHEBI:133980"/>
        <dbReference type="ChEBI" id="CHEBI:139511"/>
    </reaction>
</comment>
<dbReference type="InterPro" id="IPR004378">
    <property type="entry name" value="F420H2_quin_Rdtase"/>
</dbReference>
<name>A0ABV8HS18_9ACTN</name>
<dbReference type="EMBL" id="JBHSBB010000019">
    <property type="protein sequence ID" value="MFC4034868.1"/>
    <property type="molecule type" value="Genomic_DNA"/>
</dbReference>
<evidence type="ECO:0000313" key="4">
    <source>
        <dbReference type="Proteomes" id="UP001595765"/>
    </source>
</evidence>
<dbReference type="RefSeq" id="WP_386433847.1">
    <property type="nucleotide sequence ID" value="NZ_JBHSBB010000019.1"/>
</dbReference>
<protein>
    <submittedName>
        <fullName evidence="3">Nitroreductase family deazaflavin-dependent oxidoreductase</fullName>
    </submittedName>
</protein>
<dbReference type="Gene3D" id="2.30.110.10">
    <property type="entry name" value="Electron Transport, Fmn-binding Protein, Chain A"/>
    <property type="match status" value="1"/>
</dbReference>
<dbReference type="NCBIfam" id="TIGR00026">
    <property type="entry name" value="hi_GC_TIGR00026"/>
    <property type="match status" value="1"/>
</dbReference>
<dbReference type="InterPro" id="IPR012349">
    <property type="entry name" value="Split_barrel_FMN-bd"/>
</dbReference>